<evidence type="ECO:0000256" key="9">
    <source>
        <dbReference type="ARBA" id="ARBA00061532"/>
    </source>
</evidence>
<evidence type="ECO:0000313" key="12">
    <source>
        <dbReference type="Proteomes" id="UP000231267"/>
    </source>
</evidence>
<feature type="transmembrane region" description="Helical" evidence="10">
    <location>
        <begin position="416"/>
        <end position="436"/>
    </location>
</feature>
<dbReference type="PRINTS" id="PR01806">
    <property type="entry name" value="VIRFACTRMVIN"/>
</dbReference>
<proteinExistence type="inferred from homology"/>
<dbReference type="InterPro" id="IPR051050">
    <property type="entry name" value="Lipid_II_flippase_MurJ/MviN"/>
</dbReference>
<accession>A0A2J0LGC8</accession>
<evidence type="ECO:0000256" key="10">
    <source>
        <dbReference type="SAM" id="Phobius"/>
    </source>
</evidence>
<evidence type="ECO:0000256" key="3">
    <source>
        <dbReference type="ARBA" id="ARBA00022692"/>
    </source>
</evidence>
<feature type="transmembrane region" description="Helical" evidence="10">
    <location>
        <begin position="165"/>
        <end position="185"/>
    </location>
</feature>
<feature type="transmembrane region" description="Helical" evidence="10">
    <location>
        <begin position="351"/>
        <end position="372"/>
    </location>
</feature>
<evidence type="ECO:0000256" key="5">
    <source>
        <dbReference type="ARBA" id="ARBA00022984"/>
    </source>
</evidence>
<dbReference type="PIRSF" id="PIRSF002869">
    <property type="entry name" value="MviN"/>
    <property type="match status" value="1"/>
</dbReference>
<name>A0A2J0LGC8_9BACT</name>
<dbReference type="Proteomes" id="UP000231267">
    <property type="component" value="Unassembled WGS sequence"/>
</dbReference>
<dbReference type="HAMAP" id="MF_02078">
    <property type="entry name" value="MurJ_MviN"/>
    <property type="match status" value="1"/>
</dbReference>
<dbReference type="NCBIfam" id="TIGR01695">
    <property type="entry name" value="murJ_mviN"/>
    <property type="match status" value="1"/>
</dbReference>
<evidence type="ECO:0000256" key="1">
    <source>
        <dbReference type="ARBA" id="ARBA00004651"/>
    </source>
</evidence>
<evidence type="ECO:0000256" key="6">
    <source>
        <dbReference type="ARBA" id="ARBA00022989"/>
    </source>
</evidence>
<feature type="transmembrane region" description="Helical" evidence="10">
    <location>
        <begin position="489"/>
        <end position="507"/>
    </location>
</feature>
<comment type="caution">
    <text evidence="11">The sequence shown here is derived from an EMBL/GenBank/DDBJ whole genome shotgun (WGS) entry which is preliminary data.</text>
</comment>
<keyword evidence="4" id="KW-0133">Cell shape</keyword>
<dbReference type="AlphaFoldDB" id="A0A2J0LGC8"/>
<feature type="non-terminal residue" evidence="11">
    <location>
        <position position="517"/>
    </location>
</feature>
<dbReference type="PANTHER" id="PTHR47019:SF1">
    <property type="entry name" value="LIPID II FLIPPASE MURJ"/>
    <property type="match status" value="1"/>
</dbReference>
<feature type="transmembrane region" description="Helical" evidence="10">
    <location>
        <begin position="393"/>
        <end position="410"/>
    </location>
</feature>
<dbReference type="CDD" id="cd13123">
    <property type="entry name" value="MATE_MurJ_like"/>
    <property type="match status" value="1"/>
</dbReference>
<feature type="transmembrane region" description="Helical" evidence="10">
    <location>
        <begin position="281"/>
        <end position="300"/>
    </location>
</feature>
<dbReference type="GO" id="GO:0009252">
    <property type="term" value="P:peptidoglycan biosynthetic process"/>
    <property type="evidence" value="ECO:0007669"/>
    <property type="project" value="UniProtKB-KW"/>
</dbReference>
<evidence type="ECO:0000256" key="7">
    <source>
        <dbReference type="ARBA" id="ARBA00023136"/>
    </source>
</evidence>
<dbReference type="GO" id="GO:0034204">
    <property type="term" value="P:lipid translocation"/>
    <property type="evidence" value="ECO:0007669"/>
    <property type="project" value="TreeGrafter"/>
</dbReference>
<protein>
    <submittedName>
        <fullName evidence="11">Murein biosynthesis integral membrane protein MurJ</fullName>
    </submittedName>
</protein>
<evidence type="ECO:0000256" key="8">
    <source>
        <dbReference type="ARBA" id="ARBA00060041"/>
    </source>
</evidence>
<feature type="transmembrane region" description="Helical" evidence="10">
    <location>
        <begin position="448"/>
        <end position="469"/>
    </location>
</feature>
<feature type="transmembrane region" description="Helical" evidence="10">
    <location>
        <begin position="191"/>
        <end position="213"/>
    </location>
</feature>
<dbReference type="PANTHER" id="PTHR47019">
    <property type="entry name" value="LIPID II FLIPPASE MURJ"/>
    <property type="match status" value="1"/>
</dbReference>
<dbReference type="EMBL" id="PFGP01000020">
    <property type="protein sequence ID" value="PIW66898.1"/>
    <property type="molecule type" value="Genomic_DNA"/>
</dbReference>
<dbReference type="GO" id="GO:0015648">
    <property type="term" value="F:lipid-linked peptidoglycan transporter activity"/>
    <property type="evidence" value="ECO:0007669"/>
    <property type="project" value="TreeGrafter"/>
</dbReference>
<keyword evidence="3 10" id="KW-0812">Transmembrane</keyword>
<dbReference type="InterPro" id="IPR004268">
    <property type="entry name" value="MurJ"/>
</dbReference>
<feature type="transmembrane region" description="Helical" evidence="10">
    <location>
        <begin position="257"/>
        <end position="275"/>
    </location>
</feature>
<keyword evidence="7 10" id="KW-0472">Membrane</keyword>
<comment type="subcellular location">
    <subcellularLocation>
        <location evidence="1">Cell membrane</location>
        <topology evidence="1">Multi-pass membrane protein</topology>
    </subcellularLocation>
</comment>
<evidence type="ECO:0000313" key="11">
    <source>
        <dbReference type="EMBL" id="PIW66898.1"/>
    </source>
</evidence>
<feature type="transmembrane region" description="Helical" evidence="10">
    <location>
        <begin position="90"/>
        <end position="118"/>
    </location>
</feature>
<sequence>MSETRHITKAAGIIGGATFLSRILGFVRDCIIARFFGTTGPAQAFVIAFTIPNMLRDLVGEGAANSAFVPVLTEYKTSHSKEEFWQLANVLLNVMLVVLMFISILGIIFAPFIIRVIAPGFISQPEKLNQTIMLLRVMFPYVLLIGLTAYAAGVLNSLRHFSVPALGPCVMNIAMIVMPLIFYGAGHDSAMILAIAVLIGGVLQLLIQVPVLYKKGLRYNFKSGFRHPAVRQIGKLLAPRALSASVYQLNIIVNRMCSSLTFIVGEGAPAALYYANRLFQFPLAIFGIALAQAVLPTFSLQAQDKTLVKFKETLSFSLRLIFFVSLPAAFGLAILRIPITQVLFQHGKFDAYSTGITATAVLFYSFGLIFYAGNNILNNSFYSLKDTRTPVKIAVAALLVNIFLNLALMWPMKVGGLALSTALSGALSFMLLLSFLRKKIGKINGRLIIKDFFKIFIASVIMGYVIFFLRERFYFGLENAATSVKVIRLIMLLTAGILAYVFSAYILKIEQVKWILR</sequence>
<feature type="transmembrane region" description="Helical" evidence="10">
    <location>
        <begin position="138"/>
        <end position="158"/>
    </location>
</feature>
<gene>
    <name evidence="11" type="primary">mviN</name>
    <name evidence="11" type="ORF">COW11_00890</name>
</gene>
<keyword evidence="5" id="KW-0573">Peptidoglycan synthesis</keyword>
<reference evidence="11 12" key="1">
    <citation type="submission" date="2017-09" db="EMBL/GenBank/DDBJ databases">
        <title>Depth-based differentiation of microbial function through sediment-hosted aquifers and enrichment of novel symbionts in the deep terrestrial subsurface.</title>
        <authorList>
            <person name="Probst A.J."/>
            <person name="Ladd B."/>
            <person name="Jarett J.K."/>
            <person name="Geller-Mcgrath D.E."/>
            <person name="Sieber C.M."/>
            <person name="Emerson J.B."/>
            <person name="Anantharaman K."/>
            <person name="Thomas B.C."/>
            <person name="Malmstrom R."/>
            <person name="Stieglmeier M."/>
            <person name="Klingl A."/>
            <person name="Woyke T."/>
            <person name="Ryan C.M."/>
            <person name="Banfield J.F."/>
        </authorList>
    </citation>
    <scope>NUCLEOTIDE SEQUENCE [LARGE SCALE GENOMIC DNA]</scope>
    <source>
        <strain evidence="11">CG12_big_fil_rev_8_21_14_0_65_43_15</strain>
    </source>
</reference>
<dbReference type="Pfam" id="PF03023">
    <property type="entry name" value="MurJ"/>
    <property type="match status" value="1"/>
</dbReference>
<feature type="transmembrane region" description="Helical" evidence="10">
    <location>
        <begin position="320"/>
        <end position="339"/>
    </location>
</feature>
<comment type="similarity">
    <text evidence="9">Belongs to the MurJ/MviN family.</text>
</comment>
<keyword evidence="2" id="KW-1003">Cell membrane</keyword>
<comment type="function">
    <text evidence="8">Involved in peptidoglycan biosynthesis. Transports lipid-linked peptidoglycan precursors from the inner to the outer leaflet of the cytoplasmic membrane.</text>
</comment>
<dbReference type="GO" id="GO:0005886">
    <property type="term" value="C:plasma membrane"/>
    <property type="evidence" value="ECO:0007669"/>
    <property type="project" value="UniProtKB-SubCell"/>
</dbReference>
<keyword evidence="6 10" id="KW-1133">Transmembrane helix</keyword>
<organism evidence="11 12">
    <name type="scientific">Candidatus Taenaricola geysiri</name>
    <dbReference type="NCBI Taxonomy" id="1974752"/>
    <lineage>
        <taxon>Bacteria</taxon>
        <taxon>Pseudomonadati</taxon>
        <taxon>Candidatus Omnitrophota</taxon>
        <taxon>Candidatus Taenaricola</taxon>
    </lineage>
</organism>
<dbReference type="GO" id="GO:0008360">
    <property type="term" value="P:regulation of cell shape"/>
    <property type="evidence" value="ECO:0007669"/>
    <property type="project" value="UniProtKB-KW"/>
</dbReference>
<evidence type="ECO:0000256" key="4">
    <source>
        <dbReference type="ARBA" id="ARBA00022960"/>
    </source>
</evidence>
<evidence type="ECO:0000256" key="2">
    <source>
        <dbReference type="ARBA" id="ARBA00022475"/>
    </source>
</evidence>